<comment type="caution">
    <text evidence="2">The sequence shown here is derived from an EMBL/GenBank/DDBJ whole genome shotgun (WGS) entry which is preliminary data.</text>
</comment>
<dbReference type="EMBL" id="VWFO01000178">
    <property type="protein sequence ID" value="KAA4659797.1"/>
    <property type="molecule type" value="Genomic_DNA"/>
</dbReference>
<evidence type="ECO:0000259" key="1">
    <source>
        <dbReference type="Pfam" id="PF07510"/>
    </source>
</evidence>
<evidence type="ECO:0000313" key="2">
    <source>
        <dbReference type="EMBL" id="KAA4659797.1"/>
    </source>
</evidence>
<name>A0A642C5X0_BACOV</name>
<dbReference type="InterPro" id="IPR011089">
    <property type="entry name" value="GmrSD_C"/>
</dbReference>
<feature type="domain" description="GmrSD restriction endonucleases C-terminal" evidence="1">
    <location>
        <begin position="1"/>
        <end position="93"/>
    </location>
</feature>
<sequence>IEHIYARNRLDKEKGLSNPQNVEILGNKVLLEKRLNIRASDYRFVDKVKYYKGFTTANGQEKNGSQIVELAEISNSYSDFTETDIINRNSKIIDSFVNFLRANQLLKE</sequence>
<evidence type="ECO:0000313" key="3">
    <source>
        <dbReference type="Proteomes" id="UP000435985"/>
    </source>
</evidence>
<dbReference type="PANTHER" id="PTHR35149:SF2">
    <property type="entry name" value="DUF262 DOMAIN-CONTAINING PROTEIN"/>
    <property type="match status" value="1"/>
</dbReference>
<dbReference type="PANTHER" id="PTHR35149">
    <property type="entry name" value="SLL5132 PROTEIN"/>
    <property type="match status" value="1"/>
</dbReference>
<gene>
    <name evidence="2" type="ORF">F3B98_28040</name>
</gene>
<dbReference type="Proteomes" id="UP000435985">
    <property type="component" value="Unassembled WGS sequence"/>
</dbReference>
<accession>A0A642C5X0</accession>
<protein>
    <submittedName>
        <fullName evidence="2">DUF1524 domain-containing protein</fullName>
    </submittedName>
</protein>
<dbReference type="Pfam" id="PF07510">
    <property type="entry name" value="GmrSD_C"/>
    <property type="match status" value="1"/>
</dbReference>
<feature type="non-terminal residue" evidence="2">
    <location>
        <position position="1"/>
    </location>
</feature>
<dbReference type="AlphaFoldDB" id="A0A642C5X0"/>
<reference evidence="2 3" key="1">
    <citation type="journal article" date="2019" name="Nat. Med.">
        <title>A library of human gut bacterial isolates paired with longitudinal multiomics data enables mechanistic microbiome research.</title>
        <authorList>
            <person name="Poyet M."/>
            <person name="Groussin M."/>
            <person name="Gibbons S.M."/>
            <person name="Avila-Pacheco J."/>
            <person name="Jiang X."/>
            <person name="Kearney S.M."/>
            <person name="Perrotta A.R."/>
            <person name="Berdy B."/>
            <person name="Zhao S."/>
            <person name="Lieberman T.D."/>
            <person name="Swanson P.K."/>
            <person name="Smith M."/>
            <person name="Roesemann S."/>
            <person name="Alexander J.E."/>
            <person name="Rich S.A."/>
            <person name="Livny J."/>
            <person name="Vlamakis H."/>
            <person name="Clish C."/>
            <person name="Bullock K."/>
            <person name="Deik A."/>
            <person name="Scott J."/>
            <person name="Pierce K.A."/>
            <person name="Xavier R.J."/>
            <person name="Alm E.J."/>
        </authorList>
    </citation>
    <scope>NUCLEOTIDE SEQUENCE [LARGE SCALE GENOMIC DNA]</scope>
    <source>
        <strain evidence="2 3">BIOML-A14</strain>
    </source>
</reference>
<organism evidence="2 3">
    <name type="scientific">Bacteroides ovatus</name>
    <dbReference type="NCBI Taxonomy" id="28116"/>
    <lineage>
        <taxon>Bacteria</taxon>
        <taxon>Pseudomonadati</taxon>
        <taxon>Bacteroidota</taxon>
        <taxon>Bacteroidia</taxon>
        <taxon>Bacteroidales</taxon>
        <taxon>Bacteroidaceae</taxon>
        <taxon>Bacteroides</taxon>
    </lineage>
</organism>
<proteinExistence type="predicted"/>